<organism evidence="2 3">
    <name type="scientific">Brassica napus</name>
    <name type="common">Rape</name>
    <dbReference type="NCBI Taxonomy" id="3708"/>
    <lineage>
        <taxon>Eukaryota</taxon>
        <taxon>Viridiplantae</taxon>
        <taxon>Streptophyta</taxon>
        <taxon>Embryophyta</taxon>
        <taxon>Tracheophyta</taxon>
        <taxon>Spermatophyta</taxon>
        <taxon>Magnoliopsida</taxon>
        <taxon>eudicotyledons</taxon>
        <taxon>Gunneridae</taxon>
        <taxon>Pentapetalae</taxon>
        <taxon>rosids</taxon>
        <taxon>malvids</taxon>
        <taxon>Brassicales</taxon>
        <taxon>Brassicaceae</taxon>
        <taxon>Brassiceae</taxon>
        <taxon>Brassica</taxon>
    </lineage>
</organism>
<evidence type="ECO:0000313" key="2">
    <source>
        <dbReference type="EMBL" id="KAH0928782.1"/>
    </source>
</evidence>
<gene>
    <name evidence="2" type="ORF">HID58_014509</name>
</gene>
<protein>
    <submittedName>
        <fullName evidence="2">Uncharacterized protein</fullName>
    </submittedName>
</protein>
<proteinExistence type="predicted"/>
<accession>A0ABQ8DHC1</accession>
<dbReference type="Proteomes" id="UP000824890">
    <property type="component" value="Unassembled WGS sequence"/>
</dbReference>
<comment type="caution">
    <text evidence="2">The sequence shown here is derived from an EMBL/GenBank/DDBJ whole genome shotgun (WGS) entry which is preliminary data.</text>
</comment>
<keyword evidence="3" id="KW-1185">Reference proteome</keyword>
<reference evidence="2 3" key="1">
    <citation type="submission" date="2021-05" db="EMBL/GenBank/DDBJ databases">
        <title>Genome Assembly of Synthetic Allotetraploid Brassica napus Reveals Homoeologous Exchanges between Subgenomes.</title>
        <authorList>
            <person name="Davis J.T."/>
        </authorList>
    </citation>
    <scope>NUCLEOTIDE SEQUENCE [LARGE SCALE GENOMIC DNA]</scope>
    <source>
        <strain evidence="3">cv. Da-Ae</strain>
        <tissue evidence="2">Seedling</tissue>
    </source>
</reference>
<feature type="compositionally biased region" description="Polar residues" evidence="1">
    <location>
        <begin position="55"/>
        <end position="69"/>
    </location>
</feature>
<feature type="region of interest" description="Disordered" evidence="1">
    <location>
        <begin position="26"/>
        <end position="100"/>
    </location>
</feature>
<sequence>MPDTCKDQHRQNDTRLFCLNLTITASSRRPELHHRKPRAQNTGEPPSAPTLLFHTLSSLRRASSIQSRSHSTEQSREPLETTKREPHPIHKRDPQPIHRN</sequence>
<name>A0ABQ8DHC1_BRANA</name>
<feature type="compositionally biased region" description="Basic and acidic residues" evidence="1">
    <location>
        <begin position="70"/>
        <end position="100"/>
    </location>
</feature>
<evidence type="ECO:0000313" key="3">
    <source>
        <dbReference type="Proteomes" id="UP000824890"/>
    </source>
</evidence>
<dbReference type="EMBL" id="JAGKQM010000004">
    <property type="protein sequence ID" value="KAH0928782.1"/>
    <property type="molecule type" value="Genomic_DNA"/>
</dbReference>
<evidence type="ECO:0000256" key="1">
    <source>
        <dbReference type="SAM" id="MobiDB-lite"/>
    </source>
</evidence>